<feature type="chain" id="PRO_5012783408" evidence="1">
    <location>
        <begin position="22"/>
        <end position="140"/>
    </location>
</feature>
<keyword evidence="1" id="KW-0732">Signal</keyword>
<proteinExistence type="predicted"/>
<keyword evidence="3" id="KW-1185">Reference proteome</keyword>
<sequence>MQQLISRTLAACVGMSLLATFLGCQTLLTSDTQSIYVSGLTFQNIASDDAQNVRLRAISTNGQVSCNKIEVNSTCGTGFPAKYYQAGEFELSWQMAGRSYAEHFVIPIPTDAEKNQRYTAVVLFTNNGQYDVRLTKNNIL</sequence>
<accession>A0A244CM82</accession>
<evidence type="ECO:0000313" key="2">
    <source>
        <dbReference type="EMBL" id="OUL56737.1"/>
    </source>
</evidence>
<feature type="signal peptide" evidence="1">
    <location>
        <begin position="1"/>
        <end position="21"/>
    </location>
</feature>
<dbReference type="EMBL" id="MWPV01000005">
    <property type="protein sequence ID" value="OUL56737.1"/>
    <property type="molecule type" value="Genomic_DNA"/>
</dbReference>
<dbReference type="RefSeq" id="WP_086744991.1">
    <property type="nucleotide sequence ID" value="NZ_MWPV01000005.1"/>
</dbReference>
<gene>
    <name evidence="2" type="ORF">B1199_15285</name>
</gene>
<organism evidence="2 3">
    <name type="scientific">Pseudoalteromonas ulvae</name>
    <dbReference type="NCBI Taxonomy" id="107327"/>
    <lineage>
        <taxon>Bacteria</taxon>
        <taxon>Pseudomonadati</taxon>
        <taxon>Pseudomonadota</taxon>
        <taxon>Gammaproteobacteria</taxon>
        <taxon>Alteromonadales</taxon>
        <taxon>Pseudoalteromonadaceae</taxon>
        <taxon>Pseudoalteromonas</taxon>
    </lineage>
</organism>
<comment type="caution">
    <text evidence="2">The sequence shown here is derived from an EMBL/GenBank/DDBJ whole genome shotgun (WGS) entry which is preliminary data.</text>
</comment>
<dbReference type="PROSITE" id="PS51257">
    <property type="entry name" value="PROKAR_LIPOPROTEIN"/>
    <property type="match status" value="1"/>
</dbReference>
<evidence type="ECO:0000313" key="3">
    <source>
        <dbReference type="Proteomes" id="UP000194841"/>
    </source>
</evidence>
<dbReference type="Proteomes" id="UP000194841">
    <property type="component" value="Unassembled WGS sequence"/>
</dbReference>
<dbReference type="OrthoDB" id="6316162at2"/>
<name>A0A244CM82_PSEDV</name>
<protein>
    <submittedName>
        <fullName evidence="2">Uncharacterized protein</fullName>
    </submittedName>
</protein>
<dbReference type="AlphaFoldDB" id="A0A244CM82"/>
<reference evidence="2 3" key="1">
    <citation type="submission" date="2017-02" db="EMBL/GenBank/DDBJ databases">
        <title>Pseudoalteromonas ulvae TC14 Genome.</title>
        <authorList>
            <person name="Molmeret M."/>
        </authorList>
    </citation>
    <scope>NUCLEOTIDE SEQUENCE [LARGE SCALE GENOMIC DNA]</scope>
    <source>
        <strain evidence="2">TC14</strain>
    </source>
</reference>
<evidence type="ECO:0000256" key="1">
    <source>
        <dbReference type="SAM" id="SignalP"/>
    </source>
</evidence>